<reference evidence="1" key="1">
    <citation type="submission" date="2022-07" db="EMBL/GenBank/DDBJ databases">
        <title>Genome Sequence of Lecanicillium saksenae.</title>
        <authorList>
            <person name="Buettner E."/>
        </authorList>
    </citation>
    <scope>NUCLEOTIDE SEQUENCE</scope>
    <source>
        <strain evidence="1">VT-O1</strain>
    </source>
</reference>
<accession>A0ACC1R057</accession>
<organism evidence="1 2">
    <name type="scientific">Lecanicillium saksenae</name>
    <dbReference type="NCBI Taxonomy" id="468837"/>
    <lineage>
        <taxon>Eukaryota</taxon>
        <taxon>Fungi</taxon>
        <taxon>Dikarya</taxon>
        <taxon>Ascomycota</taxon>
        <taxon>Pezizomycotina</taxon>
        <taxon>Sordariomycetes</taxon>
        <taxon>Hypocreomycetidae</taxon>
        <taxon>Hypocreales</taxon>
        <taxon>Cordycipitaceae</taxon>
        <taxon>Lecanicillium</taxon>
    </lineage>
</organism>
<name>A0ACC1R057_9HYPO</name>
<gene>
    <name evidence="1" type="ORF">NLG97_g2776</name>
</gene>
<evidence type="ECO:0000313" key="2">
    <source>
        <dbReference type="Proteomes" id="UP001148737"/>
    </source>
</evidence>
<comment type="caution">
    <text evidence="1">The sequence shown here is derived from an EMBL/GenBank/DDBJ whole genome shotgun (WGS) entry which is preliminary data.</text>
</comment>
<evidence type="ECO:0000313" key="1">
    <source>
        <dbReference type="EMBL" id="KAJ3496274.1"/>
    </source>
</evidence>
<proteinExistence type="predicted"/>
<protein>
    <submittedName>
        <fullName evidence="1">Uncharacterized protein</fullName>
    </submittedName>
</protein>
<dbReference type="EMBL" id="JANAKD010000204">
    <property type="protein sequence ID" value="KAJ3496274.1"/>
    <property type="molecule type" value="Genomic_DNA"/>
</dbReference>
<dbReference type="Proteomes" id="UP001148737">
    <property type="component" value="Unassembled WGS sequence"/>
</dbReference>
<sequence>MLTSEEVDIGQAAEGKEGSWLASRFVVIARRRQRWAIFLAGFDQQLALGARDQGPPSGGCRVTDTRSFAVLRADLRGAFYLSPLNEAHRGWCCKWHWELPSRSRTSPPPHRQEHAAKALHLLKPPRQSPKILPPAPVMQVPQCMAPIDAVCSKRLFIVFTFATPLPAPGIAAPHTDSRRSFTITAQSPSSSHRRCCLHLVYAAADSSRNASRLHKEPPTIRLQRTIVGSRTPFCSQARRPIAFVPALAFPKPTDATAINNVTIH</sequence>
<keyword evidence="2" id="KW-1185">Reference proteome</keyword>